<dbReference type="InterPro" id="IPR001509">
    <property type="entry name" value="Epimerase_deHydtase"/>
</dbReference>
<dbReference type="Pfam" id="PF01370">
    <property type="entry name" value="Epimerase"/>
    <property type="match status" value="1"/>
</dbReference>
<dbReference type="InterPro" id="IPR029044">
    <property type="entry name" value="Nucleotide-diphossugar_trans"/>
</dbReference>
<evidence type="ECO:0000256" key="2">
    <source>
        <dbReference type="SAM" id="MobiDB-lite"/>
    </source>
</evidence>
<evidence type="ECO:0000259" key="3">
    <source>
        <dbReference type="Pfam" id="PF01370"/>
    </source>
</evidence>
<dbReference type="AlphaFoldDB" id="A0A5P2D490"/>
<comment type="similarity">
    <text evidence="1">Belongs to the NAD(P)-dependent epimerase/dehydratase family.</text>
</comment>
<feature type="domain" description="NAD-dependent epimerase/dehydratase" evidence="3">
    <location>
        <begin position="396"/>
        <end position="530"/>
    </location>
</feature>
<evidence type="ECO:0000256" key="1">
    <source>
        <dbReference type="ARBA" id="ARBA00007637"/>
    </source>
</evidence>
<protein>
    <recommendedName>
        <fullName evidence="3">NAD-dependent epimerase/dehydratase domain-containing protein</fullName>
    </recommendedName>
</protein>
<organism evidence="4 5">
    <name type="scientific">Streptomyces venezuelae</name>
    <dbReference type="NCBI Taxonomy" id="54571"/>
    <lineage>
        <taxon>Bacteria</taxon>
        <taxon>Bacillati</taxon>
        <taxon>Actinomycetota</taxon>
        <taxon>Actinomycetes</taxon>
        <taxon>Kitasatosporales</taxon>
        <taxon>Streptomycetaceae</taxon>
        <taxon>Streptomyces</taxon>
    </lineage>
</organism>
<evidence type="ECO:0000313" key="4">
    <source>
        <dbReference type="EMBL" id="QES49965.1"/>
    </source>
</evidence>
<dbReference type="RefSeq" id="WP_150209534.1">
    <property type="nucleotide sequence ID" value="NZ_CP029190.1"/>
</dbReference>
<reference evidence="4 5" key="1">
    <citation type="submission" date="2018-05" db="EMBL/GenBank/DDBJ databases">
        <title>Streptomyces venezuelae.</title>
        <authorList>
            <person name="Kim W."/>
            <person name="Lee N."/>
            <person name="Cho B.-K."/>
        </authorList>
    </citation>
    <scope>NUCLEOTIDE SEQUENCE [LARGE SCALE GENOMIC DNA]</scope>
    <source>
        <strain evidence="4 5">ATCC 21782</strain>
    </source>
</reference>
<dbReference type="SUPFAM" id="SSF53448">
    <property type="entry name" value="Nucleotide-diphospho-sugar transferases"/>
    <property type="match status" value="1"/>
</dbReference>
<feature type="region of interest" description="Disordered" evidence="2">
    <location>
        <begin position="1"/>
        <end position="30"/>
    </location>
</feature>
<feature type="compositionally biased region" description="Basic and acidic residues" evidence="2">
    <location>
        <begin position="1"/>
        <end position="15"/>
    </location>
</feature>
<dbReference type="SUPFAM" id="SSF51735">
    <property type="entry name" value="NAD(P)-binding Rossmann-fold domains"/>
    <property type="match status" value="1"/>
</dbReference>
<proteinExistence type="inferred from homology"/>
<dbReference type="EMBL" id="CP029190">
    <property type="protein sequence ID" value="QES49965.1"/>
    <property type="molecule type" value="Genomic_DNA"/>
</dbReference>
<dbReference type="Gene3D" id="3.40.50.720">
    <property type="entry name" value="NAD(P)-binding Rossmann-like Domain"/>
    <property type="match status" value="1"/>
</dbReference>
<accession>A0A5P2D490</accession>
<dbReference type="Proteomes" id="UP000325211">
    <property type="component" value="Chromosome"/>
</dbReference>
<dbReference type="InterPro" id="IPR036291">
    <property type="entry name" value="NAD(P)-bd_dom_sf"/>
</dbReference>
<sequence length="617" mass="65379">MAHPKRMEEARRLAEADPQGRILVTTDPDPDGRPTALRTALVSWGCVAPDATHHLVLQDDVVLAEGFYEHVERAAAAAPAGEAISFYGGWEARNGAVARLAALTGAGWAYTLQEHVPCQALLLPAELAREYGEFQERHGGGWPYDVVVQRFLNERGVPVRFCTPSTVQHDALPSLAGNSYHGFRQATWFEGTAPEDAGAGDCPRFAVVPFYQYGDARCAVRDADTGSWEYLETERWLRRTGTLDGCLAGYGAPGTGPARQQLGERVARAVWLTGYALGVVLAGAGAPEPDRRTAAAVMETLGPGGLCEEHTAEELLAMAPVIRDLALAAMDEGRRADASGLAGGTRSAGGGSSVPSVLVTGGDGGFGRQLAGTLGDLGLRARAAVHLGSGDGAGLAAALDAARTAGAERFVYLGSAAVYRGSAPGELAEEAVGPDAPQDDVARGWWEEERRCREWGETAGIPVQVLRIADPVGPHAPASTACVRWVDLAWTRRPLLLDPQGVHQILDHRDLADAIRAVLAAPPARPVLNVASARHGEVELAGLLADVSRRTPWEWSQVPLSPRWSMATGLIERELGWRPTAPVMEAMRALAQWYACDIHGDYDETAPGSPAAPASGS</sequence>
<gene>
    <name evidence="4" type="ORF">DEJ50_21195</name>
</gene>
<dbReference type="OrthoDB" id="5084266at2"/>
<evidence type="ECO:0000313" key="5">
    <source>
        <dbReference type="Proteomes" id="UP000325211"/>
    </source>
</evidence>
<dbReference type="PANTHER" id="PTHR43000">
    <property type="entry name" value="DTDP-D-GLUCOSE 4,6-DEHYDRATASE-RELATED"/>
    <property type="match status" value="1"/>
</dbReference>
<name>A0A5P2D490_STRVZ</name>